<proteinExistence type="predicted"/>
<name>A0ABT4QFI6_9BACL</name>
<dbReference type="EMBL" id="JAQAGZ010000018">
    <property type="protein sequence ID" value="MCZ8515644.1"/>
    <property type="molecule type" value="Genomic_DNA"/>
</dbReference>
<comment type="caution">
    <text evidence="1">The sequence shown here is derived from an EMBL/GenBank/DDBJ whole genome shotgun (WGS) entry which is preliminary data.</text>
</comment>
<dbReference type="RefSeq" id="WP_269884167.1">
    <property type="nucleotide sequence ID" value="NZ_JAQAGZ010000018.1"/>
</dbReference>
<accession>A0ABT4QFI6</accession>
<organism evidence="1 2">
    <name type="scientific">Paenibacillus gyeongsangnamensis</name>
    <dbReference type="NCBI Taxonomy" id="3388067"/>
    <lineage>
        <taxon>Bacteria</taxon>
        <taxon>Bacillati</taxon>
        <taxon>Bacillota</taxon>
        <taxon>Bacilli</taxon>
        <taxon>Bacillales</taxon>
        <taxon>Paenibacillaceae</taxon>
        <taxon>Paenibacillus</taxon>
    </lineage>
</organism>
<protein>
    <submittedName>
        <fullName evidence="1">Uncharacterized protein</fullName>
    </submittedName>
</protein>
<dbReference type="Proteomes" id="UP001527882">
    <property type="component" value="Unassembled WGS sequence"/>
</dbReference>
<sequence>MSTQTIDKHLEEALKHLESAINQSVHTVLENDGARHEIGAKWQHFLGTFYGLVKEKGRKSRVNLLSWISFAKLR</sequence>
<evidence type="ECO:0000313" key="1">
    <source>
        <dbReference type="EMBL" id="MCZ8515644.1"/>
    </source>
</evidence>
<gene>
    <name evidence="1" type="ORF">O9H85_25185</name>
</gene>
<keyword evidence="2" id="KW-1185">Reference proteome</keyword>
<evidence type="ECO:0000313" key="2">
    <source>
        <dbReference type="Proteomes" id="UP001527882"/>
    </source>
</evidence>
<reference evidence="1 2" key="1">
    <citation type="submission" date="2022-12" db="EMBL/GenBank/DDBJ databases">
        <title>Draft genome sequence of Paenibacillus sp. dW9.</title>
        <authorList>
            <person name="Choi E.-W."/>
            <person name="Kim D.-U."/>
        </authorList>
    </citation>
    <scope>NUCLEOTIDE SEQUENCE [LARGE SCALE GENOMIC DNA]</scope>
    <source>
        <strain evidence="2">dW9</strain>
    </source>
</reference>